<organism evidence="1">
    <name type="scientific">viral metagenome</name>
    <dbReference type="NCBI Taxonomy" id="1070528"/>
    <lineage>
        <taxon>unclassified sequences</taxon>
        <taxon>metagenomes</taxon>
        <taxon>organismal metagenomes</taxon>
    </lineage>
</organism>
<proteinExistence type="predicted"/>
<protein>
    <submittedName>
        <fullName evidence="1">Uncharacterized protein</fullName>
    </submittedName>
</protein>
<dbReference type="EMBL" id="MN739247">
    <property type="protein sequence ID" value="QHS95328.1"/>
    <property type="molecule type" value="Genomic_DNA"/>
</dbReference>
<name>A0A6C0BV88_9ZZZZ</name>
<evidence type="ECO:0000313" key="1">
    <source>
        <dbReference type="EMBL" id="QHS95328.1"/>
    </source>
</evidence>
<accession>A0A6C0BV88</accession>
<sequence length="223" mass="24166">MNMIILVLVVVLGYTYFGGPKVPKILKDYKEMLLGVFVGILLHQFFGIRMEGIGEGIGEVIGEISDGDGSYSDPSGGTVAVEVTEPNRPNWSQYSSGIHRLTDLFGDDEKPGTARDKNDLLRSFGIGNVIIDRGGEPLYTCSNNAILTYGNTSINSNNDDTLKSLVDPGRVGIITCLNSLTGEMESGSLKLNDNMSRKNIILCDRTRQAQAQDGDGVKCVLRD</sequence>
<dbReference type="AlphaFoldDB" id="A0A6C0BV88"/>
<reference evidence="1" key="1">
    <citation type="journal article" date="2020" name="Nature">
        <title>Giant virus diversity and host interactions through global metagenomics.</title>
        <authorList>
            <person name="Schulz F."/>
            <person name="Roux S."/>
            <person name="Paez-Espino D."/>
            <person name="Jungbluth S."/>
            <person name="Walsh D.A."/>
            <person name="Denef V.J."/>
            <person name="McMahon K.D."/>
            <person name="Konstantinidis K.T."/>
            <person name="Eloe-Fadrosh E.A."/>
            <person name="Kyrpides N.C."/>
            <person name="Woyke T."/>
        </authorList>
    </citation>
    <scope>NUCLEOTIDE SEQUENCE</scope>
    <source>
        <strain evidence="1">GVMAG-M-3300018428-35</strain>
    </source>
</reference>